<proteinExistence type="predicted"/>
<dbReference type="PANTHER" id="PTHR40267">
    <property type="entry name" value="BLR3294 PROTEIN"/>
    <property type="match status" value="1"/>
</dbReference>
<evidence type="ECO:0000313" key="1">
    <source>
        <dbReference type="EMBL" id="QIM10420.1"/>
    </source>
</evidence>
<dbReference type="AlphaFoldDB" id="A0A6G8F299"/>
<evidence type="ECO:0008006" key="2">
    <source>
        <dbReference type="Google" id="ProtNLM"/>
    </source>
</evidence>
<sequence length="212" mass="24677">MKHFGFLVPASNIVAEKELYTRLIRENIDDVYFHFARLKFQTPYGQDEEKYTKELVESIPEAFAEMKRINLCRSAVLCTSAEIYYDRKDELIFPLTSVIAYFKMIGRKTPLIISPYNSDIGERVTQRLKNAGINIPKEFHLNIKTKEELLSFSNAKLTGMIEQELIPDIDSVCVLCTNFATLHLETMIEQKFNIPFISSNKAVYEQFKNYFM</sequence>
<dbReference type="EMBL" id="MN990730">
    <property type="protein sequence ID" value="QIM10420.1"/>
    <property type="molecule type" value="Genomic_DNA"/>
</dbReference>
<name>A0A6G8F299_9PROT</name>
<dbReference type="InterPro" id="IPR026286">
    <property type="entry name" value="MaiA/AMDase"/>
</dbReference>
<protein>
    <recommendedName>
        <fullName evidence="2">Maleate isomerase</fullName>
    </recommendedName>
</protein>
<reference evidence="1" key="1">
    <citation type="journal article" date="2020" name="J. ISSAAS">
        <title>Lactobacilli and other gastrointestinal microbiota of Peromyscus leucopus, reservoir host for agents of Lyme disease and other zoonoses in North America.</title>
        <authorList>
            <person name="Milovic A."/>
            <person name="Bassam K."/>
            <person name="Shao H."/>
            <person name="Chatzistamou I."/>
            <person name="Tufts D.M."/>
            <person name="Diuk-Wasser M."/>
            <person name="Barbour A.G."/>
        </authorList>
    </citation>
    <scope>NUCLEOTIDE SEQUENCE</scope>
    <source>
        <strain evidence="1">LL90</strain>
    </source>
</reference>
<dbReference type="InterPro" id="IPR001920">
    <property type="entry name" value="Asp/Glu_race"/>
</dbReference>
<dbReference type="Gene3D" id="3.40.50.1860">
    <property type="match status" value="2"/>
</dbReference>
<organism evidence="1">
    <name type="scientific">uncultured Alphaproteobacteria bacterium</name>
    <dbReference type="NCBI Taxonomy" id="91750"/>
    <lineage>
        <taxon>Bacteria</taxon>
        <taxon>Pseudomonadati</taxon>
        <taxon>Pseudomonadota</taxon>
        <taxon>Alphaproteobacteria</taxon>
        <taxon>environmental samples</taxon>
    </lineage>
</organism>
<dbReference type="GO" id="GO:0016855">
    <property type="term" value="F:racemase and epimerase activity, acting on amino acids and derivatives"/>
    <property type="evidence" value="ECO:0007669"/>
    <property type="project" value="InterPro"/>
</dbReference>
<dbReference type="PANTHER" id="PTHR40267:SF1">
    <property type="entry name" value="BLR3294 PROTEIN"/>
    <property type="match status" value="1"/>
</dbReference>
<gene>
    <name evidence="1" type="ORF">PlAlph_3120</name>
</gene>
<accession>A0A6G8F299</accession>